<sequence length="261" mass="29772">MTDQEERSDRKRARGNEYGHRFRIPLRRSNVSAQKGTPVSLEYLHNFGSGLPPALQSLVERKARRAAIEREEREKEGKRQKHTHSEENENWEEDEEAYKQEHAHRLMEEAHDQHGGAGNQEAEEDHERPPRTRRRIREAGSYSPDRGDPDKSTSDWYDEPASSDVGREAANSEAGLPWREGQLQHSSGGNEINPSHGERSAGSEVEEEKAVQHQEGELVPISTKTRTKTTTTKTTTKKNGTTITTVTKTTTKVSRKRFERR</sequence>
<proteinExistence type="predicted"/>
<protein>
    <submittedName>
        <fullName evidence="2">Uncharacterized protein</fullName>
    </submittedName>
</protein>
<organism evidence="2 3">
    <name type="scientific">Colletotrichum kahawae</name>
    <name type="common">Coffee berry disease fungus</name>
    <dbReference type="NCBI Taxonomy" id="34407"/>
    <lineage>
        <taxon>Eukaryota</taxon>
        <taxon>Fungi</taxon>
        <taxon>Dikarya</taxon>
        <taxon>Ascomycota</taxon>
        <taxon>Pezizomycotina</taxon>
        <taxon>Sordariomycetes</taxon>
        <taxon>Hypocreomycetidae</taxon>
        <taxon>Glomerellales</taxon>
        <taxon>Glomerellaceae</taxon>
        <taxon>Colletotrichum</taxon>
        <taxon>Colletotrichum gloeosporioides species complex</taxon>
    </lineage>
</organism>
<dbReference type="Proteomes" id="UP001281614">
    <property type="component" value="Unassembled WGS sequence"/>
</dbReference>
<feature type="compositionally biased region" description="Polar residues" evidence="1">
    <location>
        <begin position="183"/>
        <end position="193"/>
    </location>
</feature>
<keyword evidence="3" id="KW-1185">Reference proteome</keyword>
<dbReference type="EMBL" id="VYYT01000334">
    <property type="protein sequence ID" value="KAK2741664.1"/>
    <property type="molecule type" value="Genomic_DNA"/>
</dbReference>
<gene>
    <name evidence="2" type="ORF">CKAH01_07005</name>
</gene>
<name>A0AAD9Y5X2_COLKA</name>
<reference evidence="2" key="1">
    <citation type="submission" date="2023-02" db="EMBL/GenBank/DDBJ databases">
        <title>Colletotrichum kahawae CIFC_Que2 genome sequencing and assembly.</title>
        <authorList>
            <person name="Baroncelli R."/>
        </authorList>
    </citation>
    <scope>NUCLEOTIDE SEQUENCE</scope>
    <source>
        <strain evidence="2">CIFC_Que2</strain>
    </source>
</reference>
<feature type="region of interest" description="Disordered" evidence="1">
    <location>
        <begin position="1"/>
        <end position="23"/>
    </location>
</feature>
<evidence type="ECO:0000256" key="1">
    <source>
        <dbReference type="SAM" id="MobiDB-lite"/>
    </source>
</evidence>
<feature type="compositionally biased region" description="Low complexity" evidence="1">
    <location>
        <begin position="228"/>
        <end position="241"/>
    </location>
</feature>
<evidence type="ECO:0000313" key="3">
    <source>
        <dbReference type="Proteomes" id="UP001281614"/>
    </source>
</evidence>
<feature type="compositionally biased region" description="Basic and acidic residues" evidence="1">
    <location>
        <begin position="97"/>
        <end position="114"/>
    </location>
</feature>
<evidence type="ECO:0000313" key="2">
    <source>
        <dbReference type="EMBL" id="KAK2741664.1"/>
    </source>
</evidence>
<feature type="compositionally biased region" description="Basic and acidic residues" evidence="1">
    <location>
        <begin position="1"/>
        <end position="20"/>
    </location>
</feature>
<accession>A0AAD9Y5X2</accession>
<feature type="region of interest" description="Disordered" evidence="1">
    <location>
        <begin position="62"/>
        <end position="241"/>
    </location>
</feature>
<comment type="caution">
    <text evidence="2">The sequence shown here is derived from an EMBL/GenBank/DDBJ whole genome shotgun (WGS) entry which is preliminary data.</text>
</comment>
<feature type="compositionally biased region" description="Basic and acidic residues" evidence="1">
    <location>
        <begin position="66"/>
        <end position="87"/>
    </location>
</feature>
<dbReference type="AlphaFoldDB" id="A0AAD9Y5X2"/>